<keyword evidence="1" id="KW-0472">Membrane</keyword>
<dbReference type="RefSeq" id="WP_153728626.1">
    <property type="nucleotide sequence ID" value="NZ_WJNH01000006.1"/>
</dbReference>
<feature type="transmembrane region" description="Helical" evidence="1">
    <location>
        <begin position="6"/>
        <end position="23"/>
    </location>
</feature>
<evidence type="ECO:0000313" key="3">
    <source>
        <dbReference type="Proteomes" id="UP000480185"/>
    </source>
</evidence>
<dbReference type="EMBL" id="WJNH01000006">
    <property type="protein sequence ID" value="MRG86714.1"/>
    <property type="molecule type" value="Genomic_DNA"/>
</dbReference>
<gene>
    <name evidence="2" type="ORF">GH754_10365</name>
</gene>
<sequence length="177" mass="20093">MNISDLIGIAVSIIAVVISVLSLKQTQRSIEQANRPYIVVYRDYIQVLSTVQEYIIIKNFGKTGAVIDSLEFSPNYKNWRGNDTYENISNTFIAPGQSISTVTYLDAFGKRNEDEERNGRTRVTISYHNGKNKYQETSIFNEELSKDIAFAKTNPTKSDTIEKVISKVTQELLRRGL</sequence>
<dbReference type="AlphaFoldDB" id="A0A6G1X6W9"/>
<dbReference type="Proteomes" id="UP000480185">
    <property type="component" value="Unassembled WGS sequence"/>
</dbReference>
<organism evidence="2 3">
    <name type="scientific">Salinibacillus xinjiangensis</name>
    <dbReference type="NCBI Taxonomy" id="1229268"/>
    <lineage>
        <taxon>Bacteria</taxon>
        <taxon>Bacillati</taxon>
        <taxon>Bacillota</taxon>
        <taxon>Bacilli</taxon>
        <taxon>Bacillales</taxon>
        <taxon>Bacillaceae</taxon>
        <taxon>Salinibacillus</taxon>
    </lineage>
</organism>
<protein>
    <submittedName>
        <fullName evidence="2">Uncharacterized protein</fullName>
    </submittedName>
</protein>
<keyword evidence="1" id="KW-1133">Transmembrane helix</keyword>
<accession>A0A6G1X6W9</accession>
<reference evidence="2 3" key="1">
    <citation type="submission" date="2019-11" db="EMBL/GenBank/DDBJ databases">
        <authorList>
            <person name="Li J."/>
        </authorList>
    </citation>
    <scope>NUCLEOTIDE SEQUENCE [LARGE SCALE GENOMIC DNA]</scope>
    <source>
        <strain evidence="2 3">J4</strain>
    </source>
</reference>
<name>A0A6G1X6W9_9BACI</name>
<comment type="caution">
    <text evidence="2">The sequence shown here is derived from an EMBL/GenBank/DDBJ whole genome shotgun (WGS) entry which is preliminary data.</text>
</comment>
<proteinExistence type="predicted"/>
<dbReference type="OrthoDB" id="2221733at2"/>
<evidence type="ECO:0000256" key="1">
    <source>
        <dbReference type="SAM" id="Phobius"/>
    </source>
</evidence>
<keyword evidence="3" id="KW-1185">Reference proteome</keyword>
<keyword evidence="1" id="KW-0812">Transmembrane</keyword>
<evidence type="ECO:0000313" key="2">
    <source>
        <dbReference type="EMBL" id="MRG86714.1"/>
    </source>
</evidence>